<keyword evidence="8" id="KW-0131">Cell cycle</keyword>
<evidence type="ECO:0000256" key="6">
    <source>
        <dbReference type="SAM" id="MobiDB-lite"/>
    </source>
</evidence>
<feature type="transmembrane region" description="Helical" evidence="7">
    <location>
        <begin position="216"/>
        <end position="233"/>
    </location>
</feature>
<dbReference type="EMBL" id="JAGINS010000001">
    <property type="protein sequence ID" value="MBP2359090.1"/>
    <property type="molecule type" value="Genomic_DNA"/>
</dbReference>
<evidence type="ECO:0000313" key="8">
    <source>
        <dbReference type="EMBL" id="MBP2359090.1"/>
    </source>
</evidence>
<evidence type="ECO:0000313" key="9">
    <source>
        <dbReference type="Proteomes" id="UP001519311"/>
    </source>
</evidence>
<evidence type="ECO:0000256" key="5">
    <source>
        <dbReference type="ARBA" id="ARBA00023136"/>
    </source>
</evidence>
<proteinExistence type="predicted"/>
<evidence type="ECO:0000256" key="4">
    <source>
        <dbReference type="ARBA" id="ARBA00022989"/>
    </source>
</evidence>
<keyword evidence="9" id="KW-1185">Reference proteome</keyword>
<feature type="transmembrane region" description="Helical" evidence="7">
    <location>
        <begin position="380"/>
        <end position="406"/>
    </location>
</feature>
<dbReference type="InterPro" id="IPR001182">
    <property type="entry name" value="FtsW/RodA"/>
</dbReference>
<dbReference type="Proteomes" id="UP001519311">
    <property type="component" value="Unassembled WGS sequence"/>
</dbReference>
<evidence type="ECO:0000256" key="2">
    <source>
        <dbReference type="ARBA" id="ARBA00022692"/>
    </source>
</evidence>
<dbReference type="Pfam" id="PF01098">
    <property type="entry name" value="FTSW_RODA_SPOVE"/>
    <property type="match status" value="1"/>
</dbReference>
<feature type="transmembrane region" description="Helical" evidence="7">
    <location>
        <begin position="346"/>
        <end position="368"/>
    </location>
</feature>
<feature type="transmembrane region" description="Helical" evidence="7">
    <location>
        <begin position="260"/>
        <end position="278"/>
    </location>
</feature>
<feature type="transmembrane region" description="Helical" evidence="7">
    <location>
        <begin position="139"/>
        <end position="159"/>
    </location>
</feature>
<keyword evidence="5 7" id="KW-0472">Membrane</keyword>
<dbReference type="PANTHER" id="PTHR30474">
    <property type="entry name" value="CELL CYCLE PROTEIN"/>
    <property type="match status" value="1"/>
</dbReference>
<dbReference type="RefSeq" id="WP_209469741.1">
    <property type="nucleotide sequence ID" value="NZ_BMWJ01000001.1"/>
</dbReference>
<feature type="transmembrane region" description="Helical" evidence="7">
    <location>
        <begin position="413"/>
        <end position="432"/>
    </location>
</feature>
<sequence>MTATTAEARPPELRLPKRRGVELSLLIGAVLISVYGYASVGLARNNAVPPDAAGYGAGLGLLALLAHLAVRFRAPYADPLLLPIAVLLNGLGLVLIYRLDLETPRDQAATTQLIWSTLGVALFIAVVVLLRDHRVLQRYAYLSVAVALVLMIAPIFFPAVNGAKIWIRFGGLSFQPGEFAKILLAVFFAAYLAANRNALAYTGRRVWKFQFPTGRVLGPIVAIWLISVGVLVLERDLGTSLLFFGLFVILLYVATGRTGWIAVGLLLAAAGAFVVGSFEPHVHSRVEDWLDPYATINAGEGPSQLAQSLFAFAAGGMLGTGLGLGHSILIGFAAKSDFILATAGEELGLAGLTAIFLLYALLVARGYRAGLALRDPFGRLLSIGLASILALQVFVIAGGVMGLIPLTGMAMPFLAQGGSSVVTNWIIVALLIRVSDVARTPSPDRSAAGAVGPVAEDER</sequence>
<feature type="transmembrane region" description="Helical" evidence="7">
    <location>
        <begin position="239"/>
        <end position="255"/>
    </location>
</feature>
<comment type="subcellular location">
    <subcellularLocation>
        <location evidence="1">Membrane</location>
        <topology evidence="1">Multi-pass membrane protein</topology>
    </subcellularLocation>
</comment>
<name>A0ABS4V588_9ACTN</name>
<keyword evidence="3" id="KW-0133">Cell shape</keyword>
<keyword evidence="8" id="KW-0132">Cell division</keyword>
<feature type="transmembrane region" description="Helical" evidence="7">
    <location>
        <begin position="109"/>
        <end position="130"/>
    </location>
</feature>
<feature type="transmembrane region" description="Helical" evidence="7">
    <location>
        <begin position="309"/>
        <end position="334"/>
    </location>
</feature>
<feature type="transmembrane region" description="Helical" evidence="7">
    <location>
        <begin position="79"/>
        <end position="97"/>
    </location>
</feature>
<feature type="transmembrane region" description="Helical" evidence="7">
    <location>
        <begin position="21"/>
        <end position="40"/>
    </location>
</feature>
<feature type="transmembrane region" description="Helical" evidence="7">
    <location>
        <begin position="52"/>
        <end position="72"/>
    </location>
</feature>
<keyword evidence="2 7" id="KW-0812">Transmembrane</keyword>
<gene>
    <name evidence="8" type="ORF">JOF59_001490</name>
</gene>
<evidence type="ECO:0000256" key="3">
    <source>
        <dbReference type="ARBA" id="ARBA00022960"/>
    </source>
</evidence>
<comment type="caution">
    <text evidence="8">The sequence shown here is derived from an EMBL/GenBank/DDBJ whole genome shotgun (WGS) entry which is preliminary data.</text>
</comment>
<accession>A0ABS4V588</accession>
<keyword evidence="4 7" id="KW-1133">Transmembrane helix</keyword>
<protein>
    <submittedName>
        <fullName evidence="8">Cell division protein FtsW (Lipid II flippase)</fullName>
    </submittedName>
</protein>
<evidence type="ECO:0000256" key="1">
    <source>
        <dbReference type="ARBA" id="ARBA00004141"/>
    </source>
</evidence>
<dbReference type="PANTHER" id="PTHR30474:SF3">
    <property type="entry name" value="PEPTIDOGLYCAN GLYCOSYLTRANSFERASE RODA"/>
    <property type="match status" value="1"/>
</dbReference>
<dbReference type="GO" id="GO:0051301">
    <property type="term" value="P:cell division"/>
    <property type="evidence" value="ECO:0007669"/>
    <property type="project" value="UniProtKB-KW"/>
</dbReference>
<feature type="region of interest" description="Disordered" evidence="6">
    <location>
        <begin position="440"/>
        <end position="459"/>
    </location>
</feature>
<evidence type="ECO:0000256" key="7">
    <source>
        <dbReference type="SAM" id="Phobius"/>
    </source>
</evidence>
<organism evidence="8 9">
    <name type="scientific">Streptomyces clavifer</name>
    <dbReference type="NCBI Taxonomy" id="68188"/>
    <lineage>
        <taxon>Bacteria</taxon>
        <taxon>Bacillati</taxon>
        <taxon>Actinomycetota</taxon>
        <taxon>Actinomycetes</taxon>
        <taxon>Kitasatosporales</taxon>
        <taxon>Streptomycetaceae</taxon>
        <taxon>Streptomyces</taxon>
    </lineage>
</organism>
<feature type="transmembrane region" description="Helical" evidence="7">
    <location>
        <begin position="179"/>
        <end position="195"/>
    </location>
</feature>
<reference evidence="8 9" key="1">
    <citation type="submission" date="2021-03" db="EMBL/GenBank/DDBJ databases">
        <title>Sequencing the genomes of 1000 actinobacteria strains.</title>
        <authorList>
            <person name="Klenk H.-P."/>
        </authorList>
    </citation>
    <scope>NUCLEOTIDE SEQUENCE [LARGE SCALE GENOMIC DNA]</scope>
    <source>
        <strain evidence="8 9">DSM 40843</strain>
    </source>
</reference>